<feature type="transmembrane region" description="Helical" evidence="7">
    <location>
        <begin position="20"/>
        <end position="43"/>
    </location>
</feature>
<keyword evidence="5 7" id="KW-0472">Membrane</keyword>
<dbReference type="PhylomeDB" id="E9FZM8"/>
<dbReference type="GO" id="GO:0050909">
    <property type="term" value="P:sensory perception of taste"/>
    <property type="evidence" value="ECO:0007669"/>
    <property type="project" value="InterPro"/>
</dbReference>
<feature type="transmembrane region" description="Helical" evidence="7">
    <location>
        <begin position="255"/>
        <end position="275"/>
    </location>
</feature>
<keyword evidence="2" id="KW-1003">Cell membrane</keyword>
<feature type="transmembrane region" description="Helical" evidence="7">
    <location>
        <begin position="122"/>
        <end position="145"/>
    </location>
</feature>
<evidence type="ECO:0000256" key="5">
    <source>
        <dbReference type="ARBA" id="ARBA00023136"/>
    </source>
</evidence>
<dbReference type="GO" id="GO:0007606">
    <property type="term" value="P:sensory perception of chemical stimulus"/>
    <property type="evidence" value="ECO:0000318"/>
    <property type="project" value="GO_Central"/>
</dbReference>
<keyword evidence="4 7" id="KW-1133">Transmembrane helix</keyword>
<comment type="subcellular location">
    <subcellularLocation>
        <location evidence="1">Cell membrane</location>
        <topology evidence="1">Multi-pass membrane protein</topology>
    </subcellularLocation>
</comment>
<feature type="transmembrane region" description="Helical" evidence="7">
    <location>
        <begin position="81"/>
        <end position="102"/>
    </location>
</feature>
<sequence>MIFQLSRTVVAVQSMTTVHSVIPFLLWLSAIPLAVVTQIWYIARRRDLLAFFKDWDLFEKYLDVRYSHQELVYPMVRKPRILVYTSKLVTLLVLVVGLSMIIFNFPDAPYLLTNFQALRDVIPIPILGFIHLVNVILVLGLTTLCETVPALVFFHFQCQVHVLQREFDNVFKLFNSQCNYHKLSGRLDFDPGLFFAAQLRQLFEFYETVRLFVGRANSLFGVLLFLNHGMRLIVICVMLYSVLYLLQSTPVTAGIYLINFCIHLCELVTSTLLTAQLYRASDRLRTHLAVLLTRYWDSIPNEERKLLVHFNGRIQTDPLAATPLGLYNVTPSFLLTVASLAVTYVIILLQSK</sequence>
<evidence type="ECO:0000256" key="6">
    <source>
        <dbReference type="ARBA" id="ARBA00023170"/>
    </source>
</evidence>
<dbReference type="InParanoid" id="E9FZM8"/>
<evidence type="ECO:0000256" key="3">
    <source>
        <dbReference type="ARBA" id="ARBA00022692"/>
    </source>
</evidence>
<dbReference type="Pfam" id="PF08395">
    <property type="entry name" value="7tm_7"/>
    <property type="match status" value="1"/>
</dbReference>
<keyword evidence="3 7" id="KW-0812">Transmembrane</keyword>
<dbReference type="EMBL" id="GL732528">
    <property type="protein sequence ID" value="EFX87084.1"/>
    <property type="molecule type" value="Genomic_DNA"/>
</dbReference>
<accession>E9FZM8</accession>
<dbReference type="Proteomes" id="UP000000305">
    <property type="component" value="Unassembled WGS sequence"/>
</dbReference>
<evidence type="ECO:0000256" key="1">
    <source>
        <dbReference type="ARBA" id="ARBA00004651"/>
    </source>
</evidence>
<evidence type="ECO:0000256" key="7">
    <source>
        <dbReference type="SAM" id="Phobius"/>
    </source>
</evidence>
<name>E9FZM8_DAPPU</name>
<proteinExistence type="predicted"/>
<evidence type="ECO:0000256" key="2">
    <source>
        <dbReference type="ARBA" id="ARBA00022475"/>
    </source>
</evidence>
<dbReference type="GO" id="GO:0038023">
    <property type="term" value="F:signaling receptor activity"/>
    <property type="evidence" value="ECO:0007669"/>
    <property type="project" value="UniProtKB-ARBA"/>
</dbReference>
<reference evidence="8 9" key="1">
    <citation type="journal article" date="2011" name="Science">
        <title>The ecoresponsive genome of Daphnia pulex.</title>
        <authorList>
            <person name="Colbourne J.K."/>
            <person name="Pfrender M.E."/>
            <person name="Gilbert D."/>
            <person name="Thomas W.K."/>
            <person name="Tucker A."/>
            <person name="Oakley T.H."/>
            <person name="Tokishita S."/>
            <person name="Aerts A."/>
            <person name="Arnold G.J."/>
            <person name="Basu M.K."/>
            <person name="Bauer D.J."/>
            <person name="Caceres C.E."/>
            <person name="Carmel L."/>
            <person name="Casola C."/>
            <person name="Choi J.H."/>
            <person name="Detter J.C."/>
            <person name="Dong Q."/>
            <person name="Dusheyko S."/>
            <person name="Eads B.D."/>
            <person name="Frohlich T."/>
            <person name="Geiler-Samerotte K.A."/>
            <person name="Gerlach D."/>
            <person name="Hatcher P."/>
            <person name="Jogdeo S."/>
            <person name="Krijgsveld J."/>
            <person name="Kriventseva E.V."/>
            <person name="Kultz D."/>
            <person name="Laforsch C."/>
            <person name="Lindquist E."/>
            <person name="Lopez J."/>
            <person name="Manak J.R."/>
            <person name="Muller J."/>
            <person name="Pangilinan J."/>
            <person name="Patwardhan R.P."/>
            <person name="Pitluck S."/>
            <person name="Pritham E.J."/>
            <person name="Rechtsteiner A."/>
            <person name="Rho M."/>
            <person name="Rogozin I.B."/>
            <person name="Sakarya O."/>
            <person name="Salamov A."/>
            <person name="Schaack S."/>
            <person name="Shapiro H."/>
            <person name="Shiga Y."/>
            <person name="Skalitzky C."/>
            <person name="Smith Z."/>
            <person name="Souvorov A."/>
            <person name="Sung W."/>
            <person name="Tang Z."/>
            <person name="Tsuchiya D."/>
            <person name="Tu H."/>
            <person name="Vos H."/>
            <person name="Wang M."/>
            <person name="Wolf Y.I."/>
            <person name="Yamagata H."/>
            <person name="Yamada T."/>
            <person name="Ye Y."/>
            <person name="Shaw J.R."/>
            <person name="Andrews J."/>
            <person name="Crease T.J."/>
            <person name="Tang H."/>
            <person name="Lucas S.M."/>
            <person name="Robertson H.M."/>
            <person name="Bork P."/>
            <person name="Koonin E.V."/>
            <person name="Zdobnov E.M."/>
            <person name="Grigoriev I.V."/>
            <person name="Lynch M."/>
            <person name="Boore J.L."/>
        </authorList>
    </citation>
    <scope>NUCLEOTIDE SEQUENCE [LARGE SCALE GENOMIC DNA]</scope>
</reference>
<dbReference type="HOGENOM" id="CLU_654286_0_0_1"/>
<dbReference type="AlphaFoldDB" id="E9FZM8"/>
<dbReference type="PANTHER" id="PTHR21421">
    <property type="entry name" value="GUSTATORY RECEPTOR"/>
    <property type="match status" value="1"/>
</dbReference>
<protein>
    <recommendedName>
        <fullName evidence="10">Gustatory receptor</fullName>
    </recommendedName>
</protein>
<evidence type="ECO:0000256" key="4">
    <source>
        <dbReference type="ARBA" id="ARBA00022989"/>
    </source>
</evidence>
<keyword evidence="9" id="KW-1185">Reference proteome</keyword>
<evidence type="ECO:0000313" key="9">
    <source>
        <dbReference type="Proteomes" id="UP000000305"/>
    </source>
</evidence>
<dbReference type="OrthoDB" id="6513574at2759"/>
<gene>
    <name evidence="8" type="primary">DpuGr44</name>
    <name evidence="8" type="ORF">DAPPUDRAFT_312608</name>
</gene>
<dbReference type="PANTHER" id="PTHR21421:SF29">
    <property type="entry name" value="GUSTATORY RECEPTOR 5A FOR TREHALOSE-RELATED"/>
    <property type="match status" value="1"/>
</dbReference>
<dbReference type="KEGG" id="dpx:DAPPUDRAFT_312608"/>
<evidence type="ECO:0008006" key="10">
    <source>
        <dbReference type="Google" id="ProtNLM"/>
    </source>
</evidence>
<organism evidence="8 9">
    <name type="scientific">Daphnia pulex</name>
    <name type="common">Water flea</name>
    <dbReference type="NCBI Taxonomy" id="6669"/>
    <lineage>
        <taxon>Eukaryota</taxon>
        <taxon>Metazoa</taxon>
        <taxon>Ecdysozoa</taxon>
        <taxon>Arthropoda</taxon>
        <taxon>Crustacea</taxon>
        <taxon>Branchiopoda</taxon>
        <taxon>Diplostraca</taxon>
        <taxon>Cladocera</taxon>
        <taxon>Anomopoda</taxon>
        <taxon>Daphniidae</taxon>
        <taxon>Daphnia</taxon>
    </lineage>
</organism>
<dbReference type="InterPro" id="IPR013604">
    <property type="entry name" value="7TM_chemorcpt"/>
</dbReference>
<feature type="transmembrane region" description="Helical" evidence="7">
    <location>
        <begin position="219"/>
        <end position="243"/>
    </location>
</feature>
<dbReference type="GO" id="GO:0005886">
    <property type="term" value="C:plasma membrane"/>
    <property type="evidence" value="ECO:0007669"/>
    <property type="project" value="UniProtKB-SubCell"/>
</dbReference>
<feature type="transmembrane region" description="Helical" evidence="7">
    <location>
        <begin position="333"/>
        <end position="351"/>
    </location>
</feature>
<evidence type="ECO:0000313" key="8">
    <source>
        <dbReference type="EMBL" id="EFX87084.1"/>
    </source>
</evidence>
<dbReference type="GO" id="GO:0051606">
    <property type="term" value="P:detection of stimulus"/>
    <property type="evidence" value="ECO:0007669"/>
    <property type="project" value="UniProtKB-ARBA"/>
</dbReference>
<keyword evidence="6" id="KW-0675">Receptor</keyword>